<keyword evidence="5" id="KW-0539">Nucleus</keyword>
<evidence type="ECO:0000256" key="7">
    <source>
        <dbReference type="SAM" id="MobiDB-lite"/>
    </source>
</evidence>
<dbReference type="AlphaFoldDB" id="A0AAN9MEF7"/>
<feature type="region of interest" description="Disordered" evidence="7">
    <location>
        <begin position="57"/>
        <end position="79"/>
    </location>
</feature>
<dbReference type="PROSITE" id="PS51032">
    <property type="entry name" value="AP2_ERF"/>
    <property type="match status" value="1"/>
</dbReference>
<dbReference type="FunFam" id="3.30.730.10:FF:000001">
    <property type="entry name" value="Ethylene-responsive transcription factor 2"/>
    <property type="match status" value="1"/>
</dbReference>
<dbReference type="Pfam" id="PF00847">
    <property type="entry name" value="AP2"/>
    <property type="match status" value="1"/>
</dbReference>
<evidence type="ECO:0000313" key="10">
    <source>
        <dbReference type="Proteomes" id="UP001367508"/>
    </source>
</evidence>
<accession>A0AAN9MEF7</accession>
<dbReference type="PRINTS" id="PR00367">
    <property type="entry name" value="ETHRSPELEMNT"/>
</dbReference>
<reference evidence="9 10" key="1">
    <citation type="submission" date="2024-01" db="EMBL/GenBank/DDBJ databases">
        <title>The genomes of 5 underutilized Papilionoideae crops provide insights into root nodulation and disease resistanc.</title>
        <authorList>
            <person name="Jiang F."/>
        </authorList>
    </citation>
    <scope>NUCLEOTIDE SEQUENCE [LARGE SCALE GENOMIC DNA]</scope>
    <source>
        <strain evidence="9">LVBAO_FW01</strain>
        <tissue evidence="9">Leaves</tissue>
    </source>
</reference>
<keyword evidence="4" id="KW-0804">Transcription</keyword>
<organism evidence="9 10">
    <name type="scientific">Canavalia gladiata</name>
    <name type="common">Sword bean</name>
    <name type="synonym">Dolichos gladiatus</name>
    <dbReference type="NCBI Taxonomy" id="3824"/>
    <lineage>
        <taxon>Eukaryota</taxon>
        <taxon>Viridiplantae</taxon>
        <taxon>Streptophyta</taxon>
        <taxon>Embryophyta</taxon>
        <taxon>Tracheophyta</taxon>
        <taxon>Spermatophyta</taxon>
        <taxon>Magnoliopsida</taxon>
        <taxon>eudicotyledons</taxon>
        <taxon>Gunneridae</taxon>
        <taxon>Pentapetalae</taxon>
        <taxon>rosids</taxon>
        <taxon>fabids</taxon>
        <taxon>Fabales</taxon>
        <taxon>Fabaceae</taxon>
        <taxon>Papilionoideae</taxon>
        <taxon>50 kb inversion clade</taxon>
        <taxon>NPAAA clade</taxon>
        <taxon>indigoferoid/millettioid clade</taxon>
        <taxon>Phaseoleae</taxon>
        <taxon>Canavalia</taxon>
    </lineage>
</organism>
<sequence>MAATISCDFSSLESIEHYLLELEHDSNTQMNDSNHEICFSPMWNQFPRPTFVSSDLESMDEAKKSLGRKREQSRGSCEVHAPPNWKHYRGVRRRPWGKFAAEIRNPKNNGTKVWLGSFKTEEEAGLAYDRAAFKIHGSKAKLNFPHLIGSNMSSESMKVMAANKKNSLDFCLQPFNSHGFKKRKNLVDLLNKLAKNRRVLSKNFEFLNIFNTL</sequence>
<dbReference type="CDD" id="cd00018">
    <property type="entry name" value="AP2"/>
    <property type="match status" value="1"/>
</dbReference>
<comment type="subcellular location">
    <subcellularLocation>
        <location evidence="1">Nucleus</location>
    </subcellularLocation>
</comment>
<dbReference type="SMART" id="SM00380">
    <property type="entry name" value="AP2"/>
    <property type="match status" value="1"/>
</dbReference>
<evidence type="ECO:0000259" key="8">
    <source>
        <dbReference type="PROSITE" id="PS51032"/>
    </source>
</evidence>
<dbReference type="InterPro" id="IPR016177">
    <property type="entry name" value="DNA-bd_dom_sf"/>
</dbReference>
<dbReference type="GO" id="GO:0003700">
    <property type="term" value="F:DNA-binding transcription factor activity"/>
    <property type="evidence" value="ECO:0007669"/>
    <property type="project" value="InterPro"/>
</dbReference>
<dbReference type="GO" id="GO:0009873">
    <property type="term" value="P:ethylene-activated signaling pathway"/>
    <property type="evidence" value="ECO:0007669"/>
    <property type="project" value="InterPro"/>
</dbReference>
<name>A0AAN9MEF7_CANGL</name>
<dbReference type="PANTHER" id="PTHR31190">
    <property type="entry name" value="DNA-BINDING DOMAIN"/>
    <property type="match status" value="1"/>
</dbReference>
<evidence type="ECO:0000256" key="5">
    <source>
        <dbReference type="ARBA" id="ARBA00023242"/>
    </source>
</evidence>
<dbReference type="PANTHER" id="PTHR31190:SF174">
    <property type="entry name" value="ETHYLENE RESPONSE FACTOR"/>
    <property type="match status" value="1"/>
</dbReference>
<dbReference type="InterPro" id="IPR001471">
    <property type="entry name" value="AP2/ERF_dom"/>
</dbReference>
<dbReference type="InterPro" id="IPR036955">
    <property type="entry name" value="AP2/ERF_dom_sf"/>
</dbReference>
<dbReference type="EMBL" id="JAYMYQ010000002">
    <property type="protein sequence ID" value="KAK7350443.1"/>
    <property type="molecule type" value="Genomic_DNA"/>
</dbReference>
<protein>
    <recommendedName>
        <fullName evidence="8">AP2/ERF domain-containing protein</fullName>
    </recommendedName>
</protein>
<evidence type="ECO:0000256" key="6">
    <source>
        <dbReference type="ARBA" id="ARBA00024343"/>
    </source>
</evidence>
<keyword evidence="10" id="KW-1185">Reference proteome</keyword>
<evidence type="ECO:0000256" key="4">
    <source>
        <dbReference type="ARBA" id="ARBA00023163"/>
    </source>
</evidence>
<evidence type="ECO:0000256" key="3">
    <source>
        <dbReference type="ARBA" id="ARBA00023125"/>
    </source>
</evidence>
<dbReference type="GO" id="GO:0003677">
    <property type="term" value="F:DNA binding"/>
    <property type="evidence" value="ECO:0007669"/>
    <property type="project" value="UniProtKB-KW"/>
</dbReference>
<feature type="compositionally biased region" description="Basic and acidic residues" evidence="7">
    <location>
        <begin position="60"/>
        <end position="73"/>
    </location>
</feature>
<feature type="domain" description="AP2/ERF" evidence="8">
    <location>
        <begin position="87"/>
        <end position="145"/>
    </location>
</feature>
<proteinExistence type="inferred from homology"/>
<dbReference type="Gene3D" id="3.30.730.10">
    <property type="entry name" value="AP2/ERF domain"/>
    <property type="match status" value="1"/>
</dbReference>
<dbReference type="InterPro" id="IPR044808">
    <property type="entry name" value="ERF_plant"/>
</dbReference>
<evidence type="ECO:0000256" key="1">
    <source>
        <dbReference type="ARBA" id="ARBA00004123"/>
    </source>
</evidence>
<evidence type="ECO:0000313" key="9">
    <source>
        <dbReference type="EMBL" id="KAK7350443.1"/>
    </source>
</evidence>
<keyword evidence="3" id="KW-0238">DNA-binding</keyword>
<keyword evidence="2" id="KW-0805">Transcription regulation</keyword>
<comment type="similarity">
    <text evidence="6">Belongs to the AP2/ERF transcription factor family. ERF subfamily.</text>
</comment>
<gene>
    <name evidence="9" type="ORF">VNO77_09088</name>
</gene>
<evidence type="ECO:0000256" key="2">
    <source>
        <dbReference type="ARBA" id="ARBA00023015"/>
    </source>
</evidence>
<dbReference type="GO" id="GO:0005634">
    <property type="term" value="C:nucleus"/>
    <property type="evidence" value="ECO:0007669"/>
    <property type="project" value="UniProtKB-SubCell"/>
</dbReference>
<dbReference type="SUPFAM" id="SSF54171">
    <property type="entry name" value="DNA-binding domain"/>
    <property type="match status" value="1"/>
</dbReference>
<dbReference type="Proteomes" id="UP001367508">
    <property type="component" value="Unassembled WGS sequence"/>
</dbReference>
<comment type="caution">
    <text evidence="9">The sequence shown here is derived from an EMBL/GenBank/DDBJ whole genome shotgun (WGS) entry which is preliminary data.</text>
</comment>